<organism evidence="2 3">
    <name type="scientific">Paenibacillus rhizovicinus</name>
    <dbReference type="NCBI Taxonomy" id="2704463"/>
    <lineage>
        <taxon>Bacteria</taxon>
        <taxon>Bacillati</taxon>
        <taxon>Bacillota</taxon>
        <taxon>Bacilli</taxon>
        <taxon>Bacillales</taxon>
        <taxon>Paenibacillaceae</taxon>
        <taxon>Paenibacillus</taxon>
    </lineage>
</organism>
<dbReference type="RefSeq" id="WP_162645880.1">
    <property type="nucleotide sequence ID" value="NZ_CP048288.1"/>
</dbReference>
<reference evidence="2 3" key="1">
    <citation type="submission" date="2020-02" db="EMBL/GenBank/DDBJ databases">
        <title>Paenibacillus sp. nov., isolated from rhizosphere soil of tomato.</title>
        <authorList>
            <person name="Weon H.-Y."/>
            <person name="Lee S.A."/>
        </authorList>
    </citation>
    <scope>NUCLEOTIDE SEQUENCE [LARGE SCALE GENOMIC DNA]</scope>
    <source>
        <strain evidence="2 3">14171R-81</strain>
        <plasmid evidence="2 3">unnamed2</plasmid>
    </source>
</reference>
<dbReference type="EMBL" id="CP048288">
    <property type="protein sequence ID" value="QHW35746.1"/>
    <property type="molecule type" value="Genomic_DNA"/>
</dbReference>
<evidence type="ECO:0000313" key="3">
    <source>
        <dbReference type="Proteomes" id="UP000479114"/>
    </source>
</evidence>
<proteinExistence type="predicted"/>
<protein>
    <recommendedName>
        <fullName evidence="1">Uracil-DNA glycosylase-like domain-containing protein</fullName>
    </recommendedName>
</protein>
<dbReference type="Proteomes" id="UP000479114">
    <property type="component" value="Plasmid unnamed2"/>
</dbReference>
<keyword evidence="3" id="KW-1185">Reference proteome</keyword>
<dbReference type="SUPFAM" id="SSF52141">
    <property type="entry name" value="Uracil-DNA glycosylase-like"/>
    <property type="match status" value="1"/>
</dbReference>
<dbReference type="InterPro" id="IPR005122">
    <property type="entry name" value="Uracil-DNA_glycosylase-like"/>
</dbReference>
<dbReference type="AlphaFoldDB" id="A0A6C0PBB7"/>
<geneLocation type="plasmid" evidence="2 3">
    <name>unnamed2</name>
</geneLocation>
<dbReference type="Gene3D" id="3.40.470.10">
    <property type="entry name" value="Uracil-DNA glycosylase-like domain"/>
    <property type="match status" value="1"/>
</dbReference>
<keyword evidence="2" id="KW-0614">Plasmid</keyword>
<dbReference type="InterPro" id="IPR036895">
    <property type="entry name" value="Uracil-DNA_glycosylase-like_sf"/>
</dbReference>
<feature type="domain" description="Uracil-DNA glycosylase-like" evidence="1">
    <location>
        <begin position="58"/>
        <end position="171"/>
    </location>
</feature>
<sequence length="198" mass="21876">MAFAVPLSPHDTDDVPFLDMLNIPIAGLLSARHGEIRKNIINCQACFSCQLTKPLSLHNEEARIMIIGERPDDVMLDTEMGMALSTLLQSSQLSLKDVYLTSVTKCIEAMDPTRCQHHLVAELLTVRPLLAIALGYNASLALTPQPAVGSYIPLFAKITLLPTYSMRDVEADNTGQVKQYLLGQFSYIAQQIREMKTA</sequence>
<evidence type="ECO:0000259" key="1">
    <source>
        <dbReference type="Pfam" id="PF03167"/>
    </source>
</evidence>
<name>A0A6C0PBB7_9BACL</name>
<dbReference type="Pfam" id="PF03167">
    <property type="entry name" value="UDG"/>
    <property type="match status" value="1"/>
</dbReference>
<gene>
    <name evidence="2" type="ORF">GZH47_33170</name>
</gene>
<accession>A0A6C0PBB7</accession>
<dbReference type="KEGG" id="prz:GZH47_33170"/>
<evidence type="ECO:0000313" key="2">
    <source>
        <dbReference type="EMBL" id="QHW35746.1"/>
    </source>
</evidence>